<dbReference type="OrthoDB" id="1028014at2759"/>
<dbReference type="KEGG" id="pgu:PGUG_04133"/>
<dbReference type="eggNOG" id="KOG2084">
    <property type="taxonomic scope" value="Eukaryota"/>
</dbReference>
<reference evidence="2 3" key="1">
    <citation type="journal article" date="2009" name="Nature">
        <title>Evolution of pathogenicity and sexual reproduction in eight Candida genomes.</title>
        <authorList>
            <person name="Butler G."/>
            <person name="Rasmussen M.D."/>
            <person name="Lin M.F."/>
            <person name="Santos M.A."/>
            <person name="Sakthikumar S."/>
            <person name="Munro C.A."/>
            <person name="Rheinbay E."/>
            <person name="Grabherr M."/>
            <person name="Forche A."/>
            <person name="Reedy J.L."/>
            <person name="Agrafioti I."/>
            <person name="Arnaud M.B."/>
            <person name="Bates S."/>
            <person name="Brown A.J."/>
            <person name="Brunke S."/>
            <person name="Costanzo M.C."/>
            <person name="Fitzpatrick D.A."/>
            <person name="de Groot P.W."/>
            <person name="Harris D."/>
            <person name="Hoyer L.L."/>
            <person name="Hube B."/>
            <person name="Klis F.M."/>
            <person name="Kodira C."/>
            <person name="Lennard N."/>
            <person name="Logue M.E."/>
            <person name="Martin R."/>
            <person name="Neiman A.M."/>
            <person name="Nikolaou E."/>
            <person name="Quail M.A."/>
            <person name="Quinn J."/>
            <person name="Santos M.C."/>
            <person name="Schmitzberger F.F."/>
            <person name="Sherlock G."/>
            <person name="Shah P."/>
            <person name="Silverstein K.A."/>
            <person name="Skrzypek M.S."/>
            <person name="Soll D."/>
            <person name="Staggs R."/>
            <person name="Stansfield I."/>
            <person name="Stumpf M.P."/>
            <person name="Sudbery P.E."/>
            <person name="Srikantha T."/>
            <person name="Zeng Q."/>
            <person name="Berman J."/>
            <person name="Berriman M."/>
            <person name="Heitman J."/>
            <person name="Gow N.A."/>
            <person name="Lorenz M.C."/>
            <person name="Birren B.W."/>
            <person name="Kellis M."/>
            <person name="Cuomo C.A."/>
        </authorList>
    </citation>
    <scope>NUCLEOTIDE SEQUENCE [LARGE SCALE GENOMIC DNA]</scope>
    <source>
        <strain evidence="3">ATCC 6260 / CBS 566 / DSM 6381 / JCM 1539 / NBRC 10279 / NRRL Y-324</strain>
    </source>
</reference>
<accession>A5DLI2</accession>
<dbReference type="GO" id="GO:0005634">
    <property type="term" value="C:nucleus"/>
    <property type="evidence" value="ECO:0007669"/>
    <property type="project" value="TreeGrafter"/>
</dbReference>
<dbReference type="PROSITE" id="PS50280">
    <property type="entry name" value="SET"/>
    <property type="match status" value="1"/>
</dbReference>
<dbReference type="AlphaFoldDB" id="A5DLI2"/>
<feature type="domain" description="SET" evidence="1">
    <location>
        <begin position="11"/>
        <end position="308"/>
    </location>
</feature>
<dbReference type="CDD" id="cd20071">
    <property type="entry name" value="SET_SMYD"/>
    <property type="match status" value="1"/>
</dbReference>
<dbReference type="GeneID" id="5125311"/>
<dbReference type="PANTHER" id="PTHR12197:SF294">
    <property type="entry name" value="POTENTIAL PROTEIN LYSINE METHYLTRANSFERASE SET6"/>
    <property type="match status" value="1"/>
</dbReference>
<sequence>MHGTTMPHSDSSVSLSPFFEISATAYGRGCIATSDIPSGTILLECAAPLGACVIRPFRKEVCQRCYEYNGGKTLKFRIENKKGSIYFCSETCRASFEEEDNESILRSCLFDLEHWYRSNSCEDNYDDEKKSLEEAWSEIEAWEQEILKTKRKSHMVPKLTETEYSDIIYILDVMFSQYKGTNELELSLFVKLQTNEQDKVAKYPYLLKSYTRMYKYLKLTCGPQLQPFITIDNIRRIIGTSLTNAFGIWSSTVPGEDKEYFGCALYPSASFFNHSCSANVSRTRHGRSISFVTSHPVLQGEELCIQYGNHTTEDYHTRQKDLKEWFFECGCKKCEMRI</sequence>
<dbReference type="HOGENOM" id="CLU_038964_1_0_1"/>
<protein>
    <recommendedName>
        <fullName evidence="1">SET domain-containing protein</fullName>
    </recommendedName>
</protein>
<dbReference type="PANTHER" id="PTHR12197">
    <property type="entry name" value="HISTONE-LYSINE N-METHYLTRANSFERASE SMYD"/>
    <property type="match status" value="1"/>
</dbReference>
<dbReference type="Pfam" id="PF00856">
    <property type="entry name" value="SET"/>
    <property type="match status" value="1"/>
</dbReference>
<dbReference type="Gene3D" id="2.170.270.10">
    <property type="entry name" value="SET domain"/>
    <property type="match status" value="1"/>
</dbReference>
<dbReference type="InParanoid" id="A5DLI2"/>
<dbReference type="InterPro" id="IPR050869">
    <property type="entry name" value="H3K4_H4K5_MeTrfase"/>
</dbReference>
<organism evidence="2 3">
    <name type="scientific">Meyerozyma guilliermondii (strain ATCC 6260 / CBS 566 / DSM 6381 / JCM 1539 / NBRC 10279 / NRRL Y-324)</name>
    <name type="common">Yeast</name>
    <name type="synonym">Candida guilliermondii</name>
    <dbReference type="NCBI Taxonomy" id="294746"/>
    <lineage>
        <taxon>Eukaryota</taxon>
        <taxon>Fungi</taxon>
        <taxon>Dikarya</taxon>
        <taxon>Ascomycota</taxon>
        <taxon>Saccharomycotina</taxon>
        <taxon>Pichiomycetes</taxon>
        <taxon>Debaryomycetaceae</taxon>
        <taxon>Meyerozyma</taxon>
    </lineage>
</organism>
<proteinExistence type="predicted"/>
<dbReference type="STRING" id="294746.A5DLI2"/>
<name>A5DLI2_PICGU</name>
<dbReference type="InterPro" id="IPR046341">
    <property type="entry name" value="SET_dom_sf"/>
</dbReference>
<keyword evidence="3" id="KW-1185">Reference proteome</keyword>
<dbReference type="SUPFAM" id="SSF82199">
    <property type="entry name" value="SET domain"/>
    <property type="match status" value="1"/>
</dbReference>
<dbReference type="RefSeq" id="XP_001483404.2">
    <property type="nucleotide sequence ID" value="XM_001483354.1"/>
</dbReference>
<dbReference type="Proteomes" id="UP000001997">
    <property type="component" value="Unassembled WGS sequence"/>
</dbReference>
<dbReference type="VEuPathDB" id="FungiDB:PGUG_04133"/>
<dbReference type="Gene3D" id="6.10.140.2220">
    <property type="match status" value="1"/>
</dbReference>
<evidence type="ECO:0000313" key="3">
    <source>
        <dbReference type="Proteomes" id="UP000001997"/>
    </source>
</evidence>
<dbReference type="OMA" id="FRKEVCH"/>
<dbReference type="EMBL" id="CH408159">
    <property type="protein sequence ID" value="EDK40035.2"/>
    <property type="molecule type" value="Genomic_DNA"/>
</dbReference>
<dbReference type="SMART" id="SM00317">
    <property type="entry name" value="SET"/>
    <property type="match status" value="1"/>
</dbReference>
<dbReference type="InterPro" id="IPR001214">
    <property type="entry name" value="SET_dom"/>
</dbReference>
<gene>
    <name evidence="2" type="ORF">PGUG_04133</name>
</gene>
<evidence type="ECO:0000313" key="2">
    <source>
        <dbReference type="EMBL" id="EDK40035.2"/>
    </source>
</evidence>
<evidence type="ECO:0000259" key="1">
    <source>
        <dbReference type="PROSITE" id="PS50280"/>
    </source>
</evidence>
<dbReference type="Gene3D" id="1.10.220.160">
    <property type="match status" value="1"/>
</dbReference>
<dbReference type="FunCoup" id="A5DLI2">
    <property type="interactions" value="74"/>
</dbReference>